<dbReference type="VEuPathDB" id="FungiDB:MELLADRAFT_72901"/>
<gene>
    <name evidence="2" type="ORF">MELLADRAFT_72901</name>
</gene>
<proteinExistence type="predicted"/>
<dbReference type="HOGENOM" id="CLU_1971035_0_0_1"/>
<dbReference type="GeneID" id="18932226"/>
<keyword evidence="3" id="KW-1185">Reference proteome</keyword>
<dbReference type="InParanoid" id="F4S0H2"/>
<reference evidence="3" key="1">
    <citation type="journal article" date="2011" name="Proc. Natl. Acad. Sci. U.S.A.">
        <title>Obligate biotrophy features unraveled by the genomic analysis of rust fungi.</title>
        <authorList>
            <person name="Duplessis S."/>
            <person name="Cuomo C.A."/>
            <person name="Lin Y.-C."/>
            <person name="Aerts A."/>
            <person name="Tisserant E."/>
            <person name="Veneault-Fourrey C."/>
            <person name="Joly D.L."/>
            <person name="Hacquard S."/>
            <person name="Amselem J."/>
            <person name="Cantarel B.L."/>
            <person name="Chiu R."/>
            <person name="Coutinho P.M."/>
            <person name="Feau N."/>
            <person name="Field M."/>
            <person name="Frey P."/>
            <person name="Gelhaye E."/>
            <person name="Goldberg J."/>
            <person name="Grabherr M.G."/>
            <person name="Kodira C.D."/>
            <person name="Kohler A."/>
            <person name="Kuees U."/>
            <person name="Lindquist E.A."/>
            <person name="Lucas S.M."/>
            <person name="Mago R."/>
            <person name="Mauceli E."/>
            <person name="Morin E."/>
            <person name="Murat C."/>
            <person name="Pangilinan J.L."/>
            <person name="Park R."/>
            <person name="Pearson M."/>
            <person name="Quesneville H."/>
            <person name="Rouhier N."/>
            <person name="Sakthikumar S."/>
            <person name="Salamov A.A."/>
            <person name="Schmutz J."/>
            <person name="Selles B."/>
            <person name="Shapiro H."/>
            <person name="Tanguay P."/>
            <person name="Tuskan G.A."/>
            <person name="Henrissat B."/>
            <person name="Van de Peer Y."/>
            <person name="Rouze P."/>
            <person name="Ellis J.G."/>
            <person name="Dodds P.N."/>
            <person name="Schein J.E."/>
            <person name="Zhong S."/>
            <person name="Hamelin R.C."/>
            <person name="Grigoriev I.V."/>
            <person name="Szabo L.J."/>
            <person name="Martin F."/>
        </authorList>
    </citation>
    <scope>NUCLEOTIDE SEQUENCE [LARGE SCALE GENOMIC DNA]</scope>
    <source>
        <strain evidence="3">98AG31 / pathotype 3-4-7</strain>
    </source>
</reference>
<accession>F4S0H2</accession>
<keyword evidence="1" id="KW-0472">Membrane</keyword>
<keyword evidence="1" id="KW-1133">Transmembrane helix</keyword>
<dbReference type="EMBL" id="GL883135">
    <property type="protein sequence ID" value="EGG01767.1"/>
    <property type="molecule type" value="Genomic_DNA"/>
</dbReference>
<dbReference type="RefSeq" id="XP_007414867.1">
    <property type="nucleotide sequence ID" value="XM_007414805.1"/>
</dbReference>
<feature type="transmembrane region" description="Helical" evidence="1">
    <location>
        <begin position="62"/>
        <end position="88"/>
    </location>
</feature>
<sequence>MIYRLACLNLRRLVMQQMTIRTEMNSFRMKIQIMRMNQSGWGLVMIILGTKRLEMLKMWYWFFLFSFFDSSLLFSFHFCLCFSLSFVFEYYRRHYHRFCSQLLSCLRTNNSNNSSVSSFRPVKMKFK</sequence>
<dbReference type="Proteomes" id="UP000001072">
    <property type="component" value="Unassembled WGS sequence"/>
</dbReference>
<evidence type="ECO:0000256" key="1">
    <source>
        <dbReference type="SAM" id="Phobius"/>
    </source>
</evidence>
<protein>
    <submittedName>
        <fullName evidence="2">Uncharacterized protein</fullName>
    </submittedName>
</protein>
<keyword evidence="1" id="KW-0812">Transmembrane</keyword>
<organism evidence="3">
    <name type="scientific">Melampsora larici-populina (strain 98AG31 / pathotype 3-4-7)</name>
    <name type="common">Poplar leaf rust fungus</name>
    <dbReference type="NCBI Taxonomy" id="747676"/>
    <lineage>
        <taxon>Eukaryota</taxon>
        <taxon>Fungi</taxon>
        <taxon>Dikarya</taxon>
        <taxon>Basidiomycota</taxon>
        <taxon>Pucciniomycotina</taxon>
        <taxon>Pucciniomycetes</taxon>
        <taxon>Pucciniales</taxon>
        <taxon>Melampsoraceae</taxon>
        <taxon>Melampsora</taxon>
    </lineage>
</organism>
<dbReference type="AlphaFoldDB" id="F4S0H2"/>
<name>F4S0H2_MELLP</name>
<evidence type="ECO:0000313" key="3">
    <source>
        <dbReference type="Proteomes" id="UP000001072"/>
    </source>
</evidence>
<evidence type="ECO:0000313" key="2">
    <source>
        <dbReference type="EMBL" id="EGG01767.1"/>
    </source>
</evidence>
<dbReference type="KEGG" id="mlr:MELLADRAFT_72901"/>